<proteinExistence type="predicted"/>
<dbReference type="Proteomes" id="UP000075243">
    <property type="component" value="Chromosome 11"/>
</dbReference>
<accession>A0A151SJV0</accession>
<gene>
    <name evidence="1" type="ORF">KK1_001273</name>
</gene>
<dbReference type="EMBL" id="CM003613">
    <property type="protein sequence ID" value="KYP55068.1"/>
    <property type="molecule type" value="Genomic_DNA"/>
</dbReference>
<keyword evidence="2" id="KW-1185">Reference proteome</keyword>
<sequence length="154" mass="17720">MWSHVAGWNIIPLGRGFFELEFQNSRDLEVVLVAGSLNLDLGLLRLSLWQPDFNPRTHKNTFAQVWLRMLELPQEYWSPRIILAIASAVGTPISLDKATSDRKYGHFARVLIEIDLANKIPTQLLVEREGYAFFVYFVFDRLPMFCSICKSIGM</sequence>
<dbReference type="Gramene" id="C.cajan_01241.t">
    <property type="protein sequence ID" value="C.cajan_01241.t.cds1"/>
    <property type="gene ID" value="C.cajan_01241"/>
</dbReference>
<dbReference type="PANTHER" id="PTHR31286">
    <property type="entry name" value="GLYCINE-RICH CELL WALL STRUCTURAL PROTEIN 1.8-LIKE"/>
    <property type="match status" value="1"/>
</dbReference>
<protein>
    <submittedName>
        <fullName evidence="1">Uncharacterized protein</fullName>
    </submittedName>
</protein>
<name>A0A151SJV0_CAJCA</name>
<reference evidence="1 2" key="1">
    <citation type="journal article" date="2012" name="Nat. Biotechnol.">
        <title>Draft genome sequence of pigeonpea (Cajanus cajan), an orphan legume crop of resource-poor farmers.</title>
        <authorList>
            <person name="Varshney R.K."/>
            <person name="Chen W."/>
            <person name="Li Y."/>
            <person name="Bharti A.K."/>
            <person name="Saxena R.K."/>
            <person name="Schlueter J.A."/>
            <person name="Donoghue M.T."/>
            <person name="Azam S."/>
            <person name="Fan G."/>
            <person name="Whaley A.M."/>
            <person name="Farmer A.D."/>
            <person name="Sheridan J."/>
            <person name="Iwata A."/>
            <person name="Tuteja R."/>
            <person name="Penmetsa R.V."/>
            <person name="Wu W."/>
            <person name="Upadhyaya H.D."/>
            <person name="Yang S.P."/>
            <person name="Shah T."/>
            <person name="Saxena K.B."/>
            <person name="Michael T."/>
            <person name="McCombie W.R."/>
            <person name="Yang B."/>
            <person name="Zhang G."/>
            <person name="Yang H."/>
            <person name="Wang J."/>
            <person name="Spillane C."/>
            <person name="Cook D.R."/>
            <person name="May G.D."/>
            <person name="Xu X."/>
            <person name="Jackson S.A."/>
        </authorList>
    </citation>
    <scope>NUCLEOTIDE SEQUENCE [LARGE SCALE GENOMIC DNA]</scope>
    <source>
        <strain evidence="2">cv. Asha</strain>
    </source>
</reference>
<dbReference type="InterPro" id="IPR040256">
    <property type="entry name" value="At4g02000-like"/>
</dbReference>
<dbReference type="OMA" id="ENIPAYC"/>
<evidence type="ECO:0000313" key="1">
    <source>
        <dbReference type="EMBL" id="KYP55068.1"/>
    </source>
</evidence>
<evidence type="ECO:0000313" key="2">
    <source>
        <dbReference type="Proteomes" id="UP000075243"/>
    </source>
</evidence>
<dbReference type="AlphaFoldDB" id="A0A151SJV0"/>
<dbReference type="PANTHER" id="PTHR31286:SF60">
    <property type="entry name" value="PROTEIN, PUTATIVE-RELATED"/>
    <property type="match status" value="1"/>
</dbReference>
<organism evidence="1 2">
    <name type="scientific">Cajanus cajan</name>
    <name type="common">Pigeon pea</name>
    <name type="synonym">Cajanus indicus</name>
    <dbReference type="NCBI Taxonomy" id="3821"/>
    <lineage>
        <taxon>Eukaryota</taxon>
        <taxon>Viridiplantae</taxon>
        <taxon>Streptophyta</taxon>
        <taxon>Embryophyta</taxon>
        <taxon>Tracheophyta</taxon>
        <taxon>Spermatophyta</taxon>
        <taxon>Magnoliopsida</taxon>
        <taxon>eudicotyledons</taxon>
        <taxon>Gunneridae</taxon>
        <taxon>Pentapetalae</taxon>
        <taxon>rosids</taxon>
        <taxon>fabids</taxon>
        <taxon>Fabales</taxon>
        <taxon>Fabaceae</taxon>
        <taxon>Papilionoideae</taxon>
        <taxon>50 kb inversion clade</taxon>
        <taxon>NPAAA clade</taxon>
        <taxon>indigoferoid/millettioid clade</taxon>
        <taxon>Phaseoleae</taxon>
        <taxon>Cajanus</taxon>
    </lineage>
</organism>